<evidence type="ECO:0000313" key="2">
    <source>
        <dbReference type="EMBL" id="KAJ1140410.1"/>
    </source>
</evidence>
<proteinExistence type="predicted"/>
<name>A0AAV7QMQ5_PLEWA</name>
<sequence length="118" mass="12941">MKPARTHREQDAQGQQIHANRAGRNFTDALKEKTKLSAAERPTSFSSSLLWKSNDPTQVTSGKPPSLVSGKIHEVPQKYGMQAMVGLRMLCQPNCGLLGRIVAARCISLQLRIRTAAT</sequence>
<comment type="caution">
    <text evidence="2">The sequence shown here is derived from an EMBL/GenBank/DDBJ whole genome shotgun (WGS) entry which is preliminary data.</text>
</comment>
<protein>
    <submittedName>
        <fullName evidence="2">Uncharacterized protein</fullName>
    </submittedName>
</protein>
<reference evidence="2" key="1">
    <citation type="journal article" date="2022" name="bioRxiv">
        <title>Sequencing and chromosome-scale assembly of the giantPleurodeles waltlgenome.</title>
        <authorList>
            <person name="Brown T."/>
            <person name="Elewa A."/>
            <person name="Iarovenko S."/>
            <person name="Subramanian E."/>
            <person name="Araus A.J."/>
            <person name="Petzold A."/>
            <person name="Susuki M."/>
            <person name="Suzuki K.-i.T."/>
            <person name="Hayashi T."/>
            <person name="Toyoda A."/>
            <person name="Oliveira C."/>
            <person name="Osipova E."/>
            <person name="Leigh N.D."/>
            <person name="Simon A."/>
            <person name="Yun M.H."/>
        </authorList>
    </citation>
    <scope>NUCLEOTIDE SEQUENCE</scope>
    <source>
        <strain evidence="2">20211129_DDA</strain>
        <tissue evidence="2">Liver</tissue>
    </source>
</reference>
<gene>
    <name evidence="2" type="ORF">NDU88_006763</name>
</gene>
<accession>A0AAV7QMQ5</accession>
<feature type="region of interest" description="Disordered" evidence="1">
    <location>
        <begin position="1"/>
        <end position="69"/>
    </location>
</feature>
<evidence type="ECO:0000313" key="3">
    <source>
        <dbReference type="Proteomes" id="UP001066276"/>
    </source>
</evidence>
<feature type="compositionally biased region" description="Basic and acidic residues" evidence="1">
    <location>
        <begin position="1"/>
        <end position="11"/>
    </location>
</feature>
<dbReference type="AlphaFoldDB" id="A0AAV7QMQ5"/>
<evidence type="ECO:0000256" key="1">
    <source>
        <dbReference type="SAM" id="MobiDB-lite"/>
    </source>
</evidence>
<organism evidence="2 3">
    <name type="scientific">Pleurodeles waltl</name>
    <name type="common">Iberian ribbed newt</name>
    <dbReference type="NCBI Taxonomy" id="8319"/>
    <lineage>
        <taxon>Eukaryota</taxon>
        <taxon>Metazoa</taxon>
        <taxon>Chordata</taxon>
        <taxon>Craniata</taxon>
        <taxon>Vertebrata</taxon>
        <taxon>Euteleostomi</taxon>
        <taxon>Amphibia</taxon>
        <taxon>Batrachia</taxon>
        <taxon>Caudata</taxon>
        <taxon>Salamandroidea</taxon>
        <taxon>Salamandridae</taxon>
        <taxon>Pleurodelinae</taxon>
        <taxon>Pleurodeles</taxon>
    </lineage>
</organism>
<dbReference type="Proteomes" id="UP001066276">
    <property type="component" value="Chromosome 6"/>
</dbReference>
<dbReference type="EMBL" id="JANPWB010000010">
    <property type="protein sequence ID" value="KAJ1140410.1"/>
    <property type="molecule type" value="Genomic_DNA"/>
</dbReference>
<feature type="compositionally biased region" description="Polar residues" evidence="1">
    <location>
        <begin position="43"/>
        <end position="63"/>
    </location>
</feature>
<keyword evidence="3" id="KW-1185">Reference proteome</keyword>